<dbReference type="Gene3D" id="3.30.450.20">
    <property type="entry name" value="PAS domain"/>
    <property type="match status" value="1"/>
</dbReference>
<dbReference type="GO" id="GO:0006935">
    <property type="term" value="P:chemotaxis"/>
    <property type="evidence" value="ECO:0007669"/>
    <property type="project" value="UniProtKB-ARBA"/>
</dbReference>
<keyword evidence="2 4" id="KW-0807">Transducer</keyword>
<sequence>MNEFKVRILGTIGAIIAFIVVALIAISFMSFKNESIELNKQVLQEKNATIEENLSRRIEGYRSVLSGVKASKADITDEGLSERAIIQLEMLYRTQTQFIEGAYLIDVEGGIFNAKGEKLDFNVRDLGRNYYKAVFNEGKTFFFSPPFVSAVTNREIVVMAYKIDNSIAVITSVYLDSFLESVAERKDVFLYTEDGTILAAPYPGLRGKNIYQELPLYKSFSASTPEMNYSKVVEGEDTAFTAFWTQLDIGGWKLVSFIKDAEIKKGADSQLVTSAIVGTMSLIIGLSILLVTVNKLVLVPVGGTPTEIAGLMEKMADGDFTQRITPTGNETGIYQSLIKLSNQLSELIQNTHSISENVASASEELNAVMNDTKSNAQEELSQVEQISTAITETELSSTSQDVSQLALVAEREACKAKENVQSGKQTLEQNITLTGSIHSSVNESANIVDELRQFAIEIGSVTEVINSISEQTNLLALNAAIEAARAGEHGRGFAVVADEVRSLASKTQESTVSIQEIIEKLQKQSERAQTNMAQNVELIVHSVQLADNIKASFEDISASVESISEINTVVATAAQEQFSVTEDISKNTTLAFDLVQQNVSGMNDTLKASSDLAMLAETQKSDLGFFKI</sequence>
<dbReference type="Pfam" id="PF00015">
    <property type="entry name" value="MCPsignal"/>
    <property type="match status" value="1"/>
</dbReference>
<dbReference type="PROSITE" id="PS50111">
    <property type="entry name" value="CHEMOTAXIS_TRANSDUC_2"/>
    <property type="match status" value="1"/>
</dbReference>
<reference evidence="7" key="1">
    <citation type="submission" date="2022-12" db="EMBL/GenBank/DDBJ databases">
        <title>Vibrio parahaemolyticus become highly virulent by producing novel Tc toxins.</title>
        <authorList>
            <person name="Yang F."/>
            <person name="You Y."/>
            <person name="Lai Q."/>
            <person name="Xu L."/>
            <person name="Li F."/>
        </authorList>
    </citation>
    <scope>NUCLEOTIDE SEQUENCE</scope>
    <source>
        <strain evidence="7">Vp-HL-202005</strain>
    </source>
</reference>
<feature type="transmembrane region" description="Helical" evidence="5">
    <location>
        <begin position="6"/>
        <end position="31"/>
    </location>
</feature>
<organism evidence="7 8">
    <name type="scientific">Vibrio parahaemolyticus</name>
    <dbReference type="NCBI Taxonomy" id="670"/>
    <lineage>
        <taxon>Bacteria</taxon>
        <taxon>Pseudomonadati</taxon>
        <taxon>Pseudomonadota</taxon>
        <taxon>Gammaproteobacteria</taxon>
        <taxon>Vibrionales</taxon>
        <taxon>Vibrionaceae</taxon>
        <taxon>Vibrio</taxon>
    </lineage>
</organism>
<dbReference type="CDD" id="cd11386">
    <property type="entry name" value="MCP_signal"/>
    <property type="match status" value="1"/>
</dbReference>
<dbReference type="Proteomes" id="UP001156560">
    <property type="component" value="Chromosome 2"/>
</dbReference>
<dbReference type="InterPro" id="IPR004089">
    <property type="entry name" value="MCPsignal_dom"/>
</dbReference>
<dbReference type="GO" id="GO:0005886">
    <property type="term" value="C:plasma membrane"/>
    <property type="evidence" value="ECO:0007669"/>
    <property type="project" value="UniProtKB-SubCell"/>
</dbReference>
<dbReference type="Gene3D" id="1.10.287.950">
    <property type="entry name" value="Methyl-accepting chemotaxis protein"/>
    <property type="match status" value="1"/>
</dbReference>
<evidence type="ECO:0000313" key="7">
    <source>
        <dbReference type="EMBL" id="WAT93374.1"/>
    </source>
</evidence>
<keyword evidence="5" id="KW-0472">Membrane</keyword>
<accession>A0AA47L989</accession>
<dbReference type="InterPro" id="IPR029151">
    <property type="entry name" value="Sensor-like_sf"/>
</dbReference>
<comment type="subcellular location">
    <subcellularLocation>
        <location evidence="1">Cell inner membrane</location>
    </subcellularLocation>
</comment>
<dbReference type="SUPFAM" id="SSF103190">
    <property type="entry name" value="Sensory domain-like"/>
    <property type="match status" value="1"/>
</dbReference>
<dbReference type="AlphaFoldDB" id="A0AA47L989"/>
<keyword evidence="5" id="KW-1133">Transmembrane helix</keyword>
<dbReference type="CDD" id="cd12914">
    <property type="entry name" value="PDC1_DGC_like"/>
    <property type="match status" value="1"/>
</dbReference>
<dbReference type="PANTHER" id="PTHR32089:SF33">
    <property type="entry name" value="TOXIN COREGULATED PILUS BIOSYNTHESIS PROTEIN I"/>
    <property type="match status" value="1"/>
</dbReference>
<evidence type="ECO:0000256" key="4">
    <source>
        <dbReference type="PROSITE-ProRule" id="PRU00284"/>
    </source>
</evidence>
<proteinExistence type="inferred from homology"/>
<evidence type="ECO:0000256" key="5">
    <source>
        <dbReference type="SAM" id="Phobius"/>
    </source>
</evidence>
<evidence type="ECO:0000256" key="2">
    <source>
        <dbReference type="ARBA" id="ARBA00023224"/>
    </source>
</evidence>
<dbReference type="SMART" id="SM00283">
    <property type="entry name" value="MA"/>
    <property type="match status" value="1"/>
</dbReference>
<evidence type="ECO:0000256" key="3">
    <source>
        <dbReference type="ARBA" id="ARBA00029447"/>
    </source>
</evidence>
<dbReference type="RefSeq" id="WP_269169623.1">
    <property type="nucleotide sequence ID" value="NZ_CP114195.1"/>
</dbReference>
<dbReference type="PANTHER" id="PTHR32089">
    <property type="entry name" value="METHYL-ACCEPTING CHEMOTAXIS PROTEIN MCPB"/>
    <property type="match status" value="1"/>
</dbReference>
<feature type="domain" description="Methyl-accepting transducer" evidence="6">
    <location>
        <begin position="354"/>
        <end position="592"/>
    </location>
</feature>
<evidence type="ECO:0000313" key="8">
    <source>
        <dbReference type="Proteomes" id="UP001156560"/>
    </source>
</evidence>
<name>A0AA47L989_VIBPH</name>
<dbReference type="SUPFAM" id="SSF58104">
    <property type="entry name" value="Methyl-accepting chemotaxis protein (MCP) signaling domain"/>
    <property type="match status" value="1"/>
</dbReference>
<evidence type="ECO:0000256" key="1">
    <source>
        <dbReference type="ARBA" id="ARBA00004533"/>
    </source>
</evidence>
<comment type="similarity">
    <text evidence="3">Belongs to the methyl-accepting chemotaxis (MCP) protein family.</text>
</comment>
<keyword evidence="5" id="KW-0812">Transmembrane</keyword>
<evidence type="ECO:0000259" key="6">
    <source>
        <dbReference type="PROSITE" id="PS50111"/>
    </source>
</evidence>
<dbReference type="EMBL" id="CP114195">
    <property type="protein sequence ID" value="WAT93374.1"/>
    <property type="molecule type" value="Genomic_DNA"/>
</dbReference>
<protein>
    <submittedName>
        <fullName evidence="7">Methyl-accepting chemotaxis protein</fullName>
    </submittedName>
</protein>
<dbReference type="GO" id="GO:0007165">
    <property type="term" value="P:signal transduction"/>
    <property type="evidence" value="ECO:0007669"/>
    <property type="project" value="UniProtKB-KW"/>
</dbReference>
<dbReference type="FunFam" id="1.10.287.950:FF:000001">
    <property type="entry name" value="Methyl-accepting chemotaxis sensory transducer"/>
    <property type="match status" value="1"/>
</dbReference>
<gene>
    <name evidence="7" type="ORF">O1Q84_20495</name>
</gene>